<accession>A0ABS2V1S3</accession>
<dbReference type="PANTHER" id="PTHR40763:SF5">
    <property type="entry name" value="MEMBRANE PROTEIN"/>
    <property type="match status" value="1"/>
</dbReference>
<evidence type="ECO:0000313" key="2">
    <source>
        <dbReference type="EMBL" id="MBM9623548.1"/>
    </source>
</evidence>
<organism evidence="2 3">
    <name type="scientific">Streptomyces zhihengii</name>
    <dbReference type="NCBI Taxonomy" id="1818004"/>
    <lineage>
        <taxon>Bacteria</taxon>
        <taxon>Bacillati</taxon>
        <taxon>Actinomycetota</taxon>
        <taxon>Actinomycetes</taxon>
        <taxon>Kitasatosporales</taxon>
        <taxon>Streptomycetaceae</taxon>
        <taxon>Streptomyces</taxon>
    </lineage>
</organism>
<dbReference type="InterPro" id="IPR012551">
    <property type="entry name" value="DUF1707_SHOCT-like"/>
</dbReference>
<evidence type="ECO:0000313" key="3">
    <source>
        <dbReference type="Proteomes" id="UP000664109"/>
    </source>
</evidence>
<proteinExistence type="predicted"/>
<name>A0ABS2V1S3_9ACTN</name>
<evidence type="ECO:0000259" key="1">
    <source>
        <dbReference type="Pfam" id="PF08044"/>
    </source>
</evidence>
<dbReference type="Proteomes" id="UP000664109">
    <property type="component" value="Unassembled WGS sequence"/>
</dbReference>
<gene>
    <name evidence="2" type="ORF">JE024_33680</name>
</gene>
<dbReference type="RefSeq" id="WP_205377665.1">
    <property type="nucleotide sequence ID" value="NZ_JAFEJA010000002.1"/>
</dbReference>
<keyword evidence="3" id="KW-1185">Reference proteome</keyword>
<comment type="caution">
    <text evidence="2">The sequence shown here is derived from an EMBL/GenBank/DDBJ whole genome shotgun (WGS) entry which is preliminary data.</text>
</comment>
<dbReference type="PANTHER" id="PTHR40763">
    <property type="entry name" value="MEMBRANE PROTEIN-RELATED"/>
    <property type="match status" value="1"/>
</dbReference>
<feature type="domain" description="DUF1707" evidence="1">
    <location>
        <begin position="12"/>
        <end position="62"/>
    </location>
</feature>
<protein>
    <submittedName>
        <fullName evidence="2">DUF1707 and DUF2154 domain-containing protein</fullName>
    </submittedName>
</protein>
<dbReference type="Pfam" id="PF08044">
    <property type="entry name" value="DUF1707"/>
    <property type="match status" value="1"/>
</dbReference>
<sequence length="182" mass="19846">MTLSQEDPLTPVADDDRDAALRRVRDAYGQGHLSHEELEERIQRVLTARTRGDLGPALDALPAEPDSAATVLAAVGRIRRGRGWRVPRTLTVASAFAKVRLDLSRAVLEHPVVDIELRLGTGSARIVVPRDAVVELDAVVAPMKDTRYRARARTGADGPAGPRIRITGTLGFGRLTVRHARR</sequence>
<dbReference type="EMBL" id="JAFEJA010000002">
    <property type="protein sequence ID" value="MBM9623548.1"/>
    <property type="molecule type" value="Genomic_DNA"/>
</dbReference>
<reference evidence="2 3" key="1">
    <citation type="journal article" date="2016" name="Arch. Microbiol.">
        <title>Streptomyces zhihengii sp. nov., isolated from rhizospheric soil of Psammosilene tunicoides.</title>
        <authorList>
            <person name="Huang M.J."/>
            <person name="Fei J.J."/>
            <person name="Salam N."/>
            <person name="Kim C.J."/>
            <person name="Hozzein W.N."/>
            <person name="Xiao M."/>
            <person name="Huang H.Q."/>
            <person name="Li W.J."/>
        </authorList>
    </citation>
    <scope>NUCLEOTIDE SEQUENCE [LARGE SCALE GENOMIC DNA]</scope>
    <source>
        <strain evidence="2 3">YIM T102</strain>
    </source>
</reference>